<evidence type="ECO:0000313" key="3">
    <source>
        <dbReference type="Proteomes" id="UP000316621"/>
    </source>
</evidence>
<dbReference type="OMA" id="METHHQH"/>
<dbReference type="PANTHER" id="PTHR33312">
    <property type="entry name" value="MEMBRANE-ASSOCIATED KINASE REGULATOR 4-RELATED"/>
    <property type="match status" value="1"/>
</dbReference>
<feature type="compositionally biased region" description="Polar residues" evidence="1">
    <location>
        <begin position="26"/>
        <end position="35"/>
    </location>
</feature>
<protein>
    <submittedName>
        <fullName evidence="2">Uncharacterized protein</fullName>
    </submittedName>
</protein>
<dbReference type="Proteomes" id="UP000316621">
    <property type="component" value="Chromosome 3"/>
</dbReference>
<dbReference type="Gramene" id="RZC54872">
    <property type="protein sequence ID" value="RZC54872"/>
    <property type="gene ID" value="C5167_013729"/>
</dbReference>
<dbReference type="PANTHER" id="PTHR33312:SF19">
    <property type="entry name" value="BRI1 KINASE INHIBITOR 1"/>
    <property type="match status" value="1"/>
</dbReference>
<gene>
    <name evidence="2" type="ORF">C5167_013729</name>
</gene>
<dbReference type="EMBL" id="CM010717">
    <property type="protein sequence ID" value="RZC54872.1"/>
    <property type="molecule type" value="Genomic_DNA"/>
</dbReference>
<dbReference type="STRING" id="3469.A0A4Y7J488"/>
<feature type="compositionally biased region" description="Low complexity" evidence="1">
    <location>
        <begin position="36"/>
        <end position="51"/>
    </location>
</feature>
<feature type="region of interest" description="Disordered" evidence="1">
    <location>
        <begin position="65"/>
        <end position="84"/>
    </location>
</feature>
<feature type="compositionally biased region" description="Basic and acidic residues" evidence="1">
    <location>
        <begin position="279"/>
        <end position="291"/>
    </location>
</feature>
<evidence type="ECO:0000313" key="2">
    <source>
        <dbReference type="EMBL" id="RZC54872.1"/>
    </source>
</evidence>
<feature type="region of interest" description="Disordered" evidence="1">
    <location>
        <begin position="268"/>
        <end position="305"/>
    </location>
</feature>
<sequence length="393" mass="42782">MNSNQQKKKNYEGGGGGGGGGEKEMLQSTKKGQQLSTITSSPPSSTTCSPSHEFSFTISLHSSSNEKTITKSKSKTPTATLSPPHNSFAIDLSPADDIFFHGHLLPLHLLSHLPISPRSSTNSLDSFTLPIKELQDDSNKRATTTTTTNTNTTVTTSNTYTMSSNNIYNNAREINGRIKAKSFSFLKFPRRAKGSEFEEREKEMEKKKKKTGGFNMIQIIRRYAKMVRPLLFYKNGSGKTSATTTTRRETAAGAGHFDFEREPYSSFSGNLSLRGTDSNNKKRESRGRRGEFSAPASMWTSPTNSGLLLTTPLGVHSSSSESNMEELQSAIQAAIAHLGTVMGHLKELYPCDLHVCGSIELDGNGIHKGRAARFKTDDKQIGITVAGGPSVTE</sequence>
<name>A0A4Y7J488_PAPSO</name>
<organism evidence="2 3">
    <name type="scientific">Papaver somniferum</name>
    <name type="common">Opium poppy</name>
    <dbReference type="NCBI Taxonomy" id="3469"/>
    <lineage>
        <taxon>Eukaryota</taxon>
        <taxon>Viridiplantae</taxon>
        <taxon>Streptophyta</taxon>
        <taxon>Embryophyta</taxon>
        <taxon>Tracheophyta</taxon>
        <taxon>Spermatophyta</taxon>
        <taxon>Magnoliopsida</taxon>
        <taxon>Ranunculales</taxon>
        <taxon>Papaveraceae</taxon>
        <taxon>Papaveroideae</taxon>
        <taxon>Papaver</taxon>
    </lineage>
</organism>
<dbReference type="GO" id="GO:0005886">
    <property type="term" value="C:plasma membrane"/>
    <property type="evidence" value="ECO:0007669"/>
    <property type="project" value="InterPro"/>
</dbReference>
<dbReference type="AlphaFoldDB" id="A0A4Y7J488"/>
<proteinExistence type="predicted"/>
<accession>A0A4Y7J488</accession>
<reference evidence="2 3" key="1">
    <citation type="journal article" date="2018" name="Science">
        <title>The opium poppy genome and morphinan production.</title>
        <authorList>
            <person name="Guo L."/>
            <person name="Winzer T."/>
            <person name="Yang X."/>
            <person name="Li Y."/>
            <person name="Ning Z."/>
            <person name="He Z."/>
            <person name="Teodor R."/>
            <person name="Lu Y."/>
            <person name="Bowser T.A."/>
            <person name="Graham I.A."/>
            <person name="Ye K."/>
        </authorList>
    </citation>
    <scope>NUCLEOTIDE SEQUENCE [LARGE SCALE GENOMIC DNA]</scope>
    <source>
        <strain evidence="3">cv. HN1</strain>
        <tissue evidence="2">Leaves</tissue>
    </source>
</reference>
<keyword evidence="3" id="KW-1185">Reference proteome</keyword>
<dbReference type="GO" id="GO:0019210">
    <property type="term" value="F:kinase inhibitor activity"/>
    <property type="evidence" value="ECO:0007669"/>
    <property type="project" value="InterPro"/>
</dbReference>
<evidence type="ECO:0000256" key="1">
    <source>
        <dbReference type="SAM" id="MobiDB-lite"/>
    </source>
</evidence>
<feature type="compositionally biased region" description="Polar residues" evidence="1">
    <location>
        <begin position="268"/>
        <end position="278"/>
    </location>
</feature>
<dbReference type="InterPro" id="IPR039620">
    <property type="entry name" value="BKI1/MAKR1/3/4"/>
</dbReference>
<feature type="region of interest" description="Disordered" evidence="1">
    <location>
        <begin position="1"/>
        <end position="52"/>
    </location>
</feature>